<comment type="caution">
    <text evidence="3">The sequence shown here is derived from an EMBL/GenBank/DDBJ whole genome shotgun (WGS) entry which is preliminary data.</text>
</comment>
<feature type="transmembrane region" description="Helical" evidence="1">
    <location>
        <begin position="64"/>
        <end position="81"/>
    </location>
</feature>
<feature type="domain" description="Transposase DDE" evidence="2">
    <location>
        <begin position="17"/>
        <end position="268"/>
    </location>
</feature>
<name>A0A420ZB93_UNCK3</name>
<evidence type="ECO:0000313" key="3">
    <source>
        <dbReference type="EMBL" id="RLC36004.1"/>
    </source>
</evidence>
<gene>
    <name evidence="3" type="ORF">DRH29_05375</name>
</gene>
<reference evidence="3 4" key="1">
    <citation type="submission" date="2018-06" db="EMBL/GenBank/DDBJ databases">
        <title>Extensive metabolic versatility and redundancy in microbially diverse, dynamic hydrothermal sediments.</title>
        <authorList>
            <person name="Dombrowski N."/>
            <person name="Teske A."/>
            <person name="Baker B.J."/>
        </authorList>
    </citation>
    <scope>NUCLEOTIDE SEQUENCE [LARGE SCALE GENOMIC DNA]</scope>
    <source>
        <strain evidence="3">B79_G16</strain>
    </source>
</reference>
<sequence length="384" mass="43813">MNQRISQKDVKSKGQIATVEEQFTGRNLTHFGGSGLIRRFFERHKVRELVDKKVKIEGRRKSKYSLSTLFVGCLYGVFLGYSRPYQMKILRADKVFQKIVGLCGFPVQSTISRFLSSVRISVAHQISALNFDLIMKLRKRYKGYREITLDLDSHVIPVYGNQQRAAIGYNPKKKGRKSYHPLLCFVGETRDYIGGMLRSGKHHSSYKAVDFIKALVKKLPSHIKHIRLRADSGFFSADLIKYLVKEGIEFAIVVPMQPWVQRKIHHMKDWKSIGWGLGVGECSYIVNRSTTLRMVVVRQKVRANAGPRKQLKLLNTGKVKYDYQVIVTNSGKVPEESGVSTTRGPAVRTSSRKVFTVLVWTRWFLTAMRETVPACLPVRQGLSC</sequence>
<evidence type="ECO:0000259" key="2">
    <source>
        <dbReference type="Pfam" id="PF13701"/>
    </source>
</evidence>
<accession>A0A420ZB93</accession>
<keyword evidence="1" id="KW-1133">Transmembrane helix</keyword>
<protein>
    <submittedName>
        <fullName evidence="3">IS1380 family transposase</fullName>
    </submittedName>
</protein>
<dbReference type="NCBIfam" id="NF033539">
    <property type="entry name" value="transpos_IS1380"/>
    <property type="match status" value="1"/>
</dbReference>
<dbReference type="Proteomes" id="UP000281261">
    <property type="component" value="Unassembled WGS sequence"/>
</dbReference>
<organism evidence="3 4">
    <name type="scientific">candidate division Kazan bacterium</name>
    <dbReference type="NCBI Taxonomy" id="2202143"/>
    <lineage>
        <taxon>Bacteria</taxon>
        <taxon>Bacteria division Kazan-3B-28</taxon>
    </lineage>
</organism>
<keyword evidence="1" id="KW-0812">Transmembrane</keyword>
<evidence type="ECO:0000256" key="1">
    <source>
        <dbReference type="SAM" id="Phobius"/>
    </source>
</evidence>
<dbReference type="InterPro" id="IPR047960">
    <property type="entry name" value="Transpos_IS1380"/>
</dbReference>
<dbReference type="EMBL" id="QMNG01000095">
    <property type="protein sequence ID" value="RLC36004.1"/>
    <property type="molecule type" value="Genomic_DNA"/>
</dbReference>
<dbReference type="AlphaFoldDB" id="A0A420ZB93"/>
<dbReference type="Pfam" id="PF13701">
    <property type="entry name" value="DDE_Tnp_1_4"/>
    <property type="match status" value="1"/>
</dbReference>
<keyword evidence="1" id="KW-0472">Membrane</keyword>
<proteinExistence type="predicted"/>
<evidence type="ECO:0000313" key="4">
    <source>
        <dbReference type="Proteomes" id="UP000281261"/>
    </source>
</evidence>
<dbReference type="InterPro" id="IPR025668">
    <property type="entry name" value="Tnp_DDE_dom"/>
</dbReference>